<evidence type="ECO:0000313" key="2">
    <source>
        <dbReference type="Proteomes" id="UP000557566"/>
    </source>
</evidence>
<dbReference type="AlphaFoldDB" id="A0A8H4PZR3"/>
<dbReference type="Proteomes" id="UP000557566">
    <property type="component" value="Unassembled WGS sequence"/>
</dbReference>
<organism evidence="1 2">
    <name type="scientific">Ophiocordyceps sinensis</name>
    <dbReference type="NCBI Taxonomy" id="72228"/>
    <lineage>
        <taxon>Eukaryota</taxon>
        <taxon>Fungi</taxon>
        <taxon>Dikarya</taxon>
        <taxon>Ascomycota</taxon>
        <taxon>Pezizomycotina</taxon>
        <taxon>Sordariomycetes</taxon>
        <taxon>Hypocreomycetidae</taxon>
        <taxon>Hypocreales</taxon>
        <taxon>Ophiocordycipitaceae</taxon>
        <taxon>Ophiocordyceps</taxon>
    </lineage>
</organism>
<accession>A0A8H4PZR3</accession>
<proteinExistence type="predicted"/>
<name>A0A8H4PZR3_9HYPO</name>
<comment type="caution">
    <text evidence="1">The sequence shown here is derived from an EMBL/GenBank/DDBJ whole genome shotgun (WGS) entry which is preliminary data.</text>
</comment>
<evidence type="ECO:0000313" key="1">
    <source>
        <dbReference type="EMBL" id="KAF4513413.1"/>
    </source>
</evidence>
<keyword evidence="2" id="KW-1185">Reference proteome</keyword>
<gene>
    <name evidence="1" type="ORF">G6O67_000686</name>
</gene>
<reference evidence="1 2" key="1">
    <citation type="journal article" date="2020" name="Genome Biol. Evol.">
        <title>A new high-quality draft genome assembly of the Chinese cordyceps Ophiocordyceps sinensis.</title>
        <authorList>
            <person name="Shu R."/>
            <person name="Zhang J."/>
            <person name="Meng Q."/>
            <person name="Zhang H."/>
            <person name="Zhou G."/>
            <person name="Li M."/>
            <person name="Wu P."/>
            <person name="Zhao Y."/>
            <person name="Chen C."/>
            <person name="Qin Q."/>
        </authorList>
    </citation>
    <scope>NUCLEOTIDE SEQUENCE [LARGE SCALE GENOMIC DNA]</scope>
    <source>
        <strain evidence="1 2">IOZ07</strain>
    </source>
</reference>
<protein>
    <submittedName>
        <fullName evidence="1">Uncharacterized protein</fullName>
    </submittedName>
</protein>
<sequence length="174" mass="19493">MRPRCAALQRHLALDALRTAIHVWVVCPYRLARRQETDTDAWMHQELGGLVVVVVQQTFQARWCRGNASSLGRPGARAIQRDASDGCMDVAYMYMLYTHDVLPVGSFRSVMMGSRASPNEAQGNQTCDMAGLREAIPWQRRPPPTTSYVFRTCLYLSSPCVDLCRLVWASSSLG</sequence>
<dbReference type="EMBL" id="JAAVMX010000001">
    <property type="protein sequence ID" value="KAF4513413.1"/>
    <property type="molecule type" value="Genomic_DNA"/>
</dbReference>